<dbReference type="OrthoDB" id="279966at2"/>
<keyword evidence="2" id="KW-1185">Reference proteome</keyword>
<dbReference type="Proteomes" id="UP000319342">
    <property type="component" value="Chromosome"/>
</dbReference>
<protein>
    <submittedName>
        <fullName evidence="1">Alpha-2-macroglobulin MG1 domain protein</fullName>
    </submittedName>
</protein>
<dbReference type="InterPro" id="IPR008969">
    <property type="entry name" value="CarboxyPept-like_regulatory"/>
</dbReference>
<proteinExistence type="predicted"/>
<organism evidence="1 2">
    <name type="scientific">Rohdeia mirabilis</name>
    <dbReference type="NCBI Taxonomy" id="2528008"/>
    <lineage>
        <taxon>Bacteria</taxon>
        <taxon>Pseudomonadati</taxon>
        <taxon>Planctomycetota</taxon>
        <taxon>Planctomycetia</taxon>
        <taxon>Planctomycetia incertae sedis</taxon>
        <taxon>Rohdeia</taxon>
    </lineage>
</organism>
<accession>A0A518D2V5</accession>
<sequence length="873" mass="93247">MKARTLVMLSAIALIAVALFWLLRSGGSDDLAALESSGTAAAVERDAERVDDLADSSIPGARAALEAEPQSAAVAETSPQPDPFAATDTSAVFEVAVTHAETGEPVAGLRVDLYGAADDDPRGTTGDDGVVRFEVDARDAIEAVRIHSGATTVELYESKLPNVLPGEVVRFDAVVGAGWSIAGRCVDESGRPVAGATVRGWCRGRNYGACDREVVADGDGRWQLDHLGPTVWVQAHHPELGLVSAIGLSQYERPSKMVEHSLLLVPGIDLDLRVVDSTGRGIEGVRVMSGGNAASQTLLADGVTRSISAGRIDSRTDANGDIRVEGLPPRTYEFRFTHEPYAPFIEFVKLDGSKVVLELDSGLGVGGVVLDAAGEPAVGATVRIGPNSHGDTSREGVTTDENGRFVVGGLLDPKTLRHAPWIVVHHEGHAVEVVQPVVVAPNAAAPAVDVRLSRGDSITGRVLLDGRPVEGAQVWVVSDREMDANFFERPNTWEIAGGGGEARTTPDGRFELTHLHLGDVTVRVQPLFERDRAMDFTVPAGARDVDLEITSERMRGIVVLGTVTDFRSGAPIPKFKMRPTNSSSIEGVDGEYEYESFPSGKRGIDFEAPGYMLKSLGYVEYPEGENRVDVQLVPSASLSVKVVGADGQPVGLGCQVELHVSPGFEALKAQLDEYWGAQRTLESGVARFDDLPAHPLTVHAFVPGDTVETTVDLSSGGEHELEIVTSGTAHHDHRIRFLVMSAELDATEVVRRLRSGATDDVQWVEAQEGLGLLREPDFLIGVTFHLPEPDDVGFVSMCTLHPLGEMYRLQVSGVPNVEVSGAEIALRLADGDWEVSASAQNDQTRQQLSFDVHSDLSNDGSELGVVLFVESAQ</sequence>
<dbReference type="EMBL" id="CP036290">
    <property type="protein sequence ID" value="QDU85811.1"/>
    <property type="molecule type" value="Genomic_DNA"/>
</dbReference>
<dbReference type="SUPFAM" id="SSF49464">
    <property type="entry name" value="Carboxypeptidase regulatory domain-like"/>
    <property type="match status" value="3"/>
</dbReference>
<name>A0A518D2V5_9BACT</name>
<evidence type="ECO:0000313" key="2">
    <source>
        <dbReference type="Proteomes" id="UP000319342"/>
    </source>
</evidence>
<dbReference type="RefSeq" id="WP_145189876.1">
    <property type="nucleotide sequence ID" value="NZ_CP036290.1"/>
</dbReference>
<dbReference type="Gene3D" id="2.60.40.1120">
    <property type="entry name" value="Carboxypeptidase-like, regulatory domain"/>
    <property type="match status" value="1"/>
</dbReference>
<evidence type="ECO:0000313" key="1">
    <source>
        <dbReference type="EMBL" id="QDU85811.1"/>
    </source>
</evidence>
<dbReference type="AlphaFoldDB" id="A0A518D2V5"/>
<gene>
    <name evidence="1" type="ORF">Pla163_29520</name>
</gene>
<reference evidence="1 2" key="1">
    <citation type="submission" date="2019-02" db="EMBL/GenBank/DDBJ databases">
        <title>Deep-cultivation of Planctomycetes and their phenomic and genomic characterization uncovers novel biology.</title>
        <authorList>
            <person name="Wiegand S."/>
            <person name="Jogler M."/>
            <person name="Boedeker C."/>
            <person name="Pinto D."/>
            <person name="Vollmers J."/>
            <person name="Rivas-Marin E."/>
            <person name="Kohn T."/>
            <person name="Peeters S.H."/>
            <person name="Heuer A."/>
            <person name="Rast P."/>
            <person name="Oberbeckmann S."/>
            <person name="Bunk B."/>
            <person name="Jeske O."/>
            <person name="Meyerdierks A."/>
            <person name="Storesund J.E."/>
            <person name="Kallscheuer N."/>
            <person name="Luecker S."/>
            <person name="Lage O.M."/>
            <person name="Pohl T."/>
            <person name="Merkel B.J."/>
            <person name="Hornburger P."/>
            <person name="Mueller R.-W."/>
            <person name="Bruemmer F."/>
            <person name="Labrenz M."/>
            <person name="Spormann A.M."/>
            <person name="Op den Camp H."/>
            <person name="Overmann J."/>
            <person name="Amann R."/>
            <person name="Jetten M.S.M."/>
            <person name="Mascher T."/>
            <person name="Medema M.H."/>
            <person name="Devos D.P."/>
            <person name="Kaster A.-K."/>
            <person name="Ovreas L."/>
            <person name="Rohde M."/>
            <person name="Galperin M.Y."/>
            <person name="Jogler C."/>
        </authorList>
    </citation>
    <scope>NUCLEOTIDE SEQUENCE [LARGE SCALE GENOMIC DNA]</scope>
    <source>
        <strain evidence="1 2">Pla163</strain>
    </source>
</reference>